<gene>
    <name evidence="2" type="ORF">GPECTOR_34g781</name>
</gene>
<keyword evidence="3" id="KW-1185">Reference proteome</keyword>
<feature type="region of interest" description="Disordered" evidence="1">
    <location>
        <begin position="246"/>
        <end position="289"/>
    </location>
</feature>
<name>A0A150GCP7_GONPE</name>
<evidence type="ECO:0000256" key="1">
    <source>
        <dbReference type="SAM" id="MobiDB-lite"/>
    </source>
</evidence>
<dbReference type="EMBL" id="LSYV01000035">
    <property type="protein sequence ID" value="KXZ47622.1"/>
    <property type="molecule type" value="Genomic_DNA"/>
</dbReference>
<proteinExistence type="predicted"/>
<protein>
    <recommendedName>
        <fullName evidence="4">Potassium channel tetramerisation-type BTB domain-containing protein</fullName>
    </recommendedName>
</protein>
<evidence type="ECO:0008006" key="4">
    <source>
        <dbReference type="Google" id="ProtNLM"/>
    </source>
</evidence>
<accession>A0A150GCP7</accession>
<sequence>MLGSLLSGRWEGGMARDEAGKPLLELDPTCFRQVVNWLVALYRARELAGLPPEATDPAAEPLAEPLAEAMQALAVADGLPAQPRNRENAAPAPAPAPAPAAATRLLLLLAAAGMPPSPPPPSDPSLHEVHIETLRYLGLPLPYIPPPPPPSPPLPQVCRLGPAAFRLLVDRAVQVHGCRRACLSRTGPDLAGGPAVFRLHGHAEVVSGSGGAWVLAPFRVPGCSGGVPLRGGLSVGGSLEGAHREGGAAAVCGSQPPTPVPPPAAADSVWGSSAASSPPDSPSRASGPAVAAPASLYDTRHDVVLGLDVMTSRLSLYHPCCGRHRLLTMPLPDECGCGAVAVFLRAAGQEAAVLDAAAVTAADCRAVRLPVAEAPL</sequence>
<dbReference type="AlphaFoldDB" id="A0A150GCP7"/>
<evidence type="ECO:0000313" key="3">
    <source>
        <dbReference type="Proteomes" id="UP000075714"/>
    </source>
</evidence>
<organism evidence="2 3">
    <name type="scientific">Gonium pectorale</name>
    <name type="common">Green alga</name>
    <dbReference type="NCBI Taxonomy" id="33097"/>
    <lineage>
        <taxon>Eukaryota</taxon>
        <taxon>Viridiplantae</taxon>
        <taxon>Chlorophyta</taxon>
        <taxon>core chlorophytes</taxon>
        <taxon>Chlorophyceae</taxon>
        <taxon>CS clade</taxon>
        <taxon>Chlamydomonadales</taxon>
        <taxon>Volvocaceae</taxon>
        <taxon>Gonium</taxon>
    </lineage>
</organism>
<feature type="compositionally biased region" description="Low complexity" evidence="1">
    <location>
        <begin position="272"/>
        <end position="289"/>
    </location>
</feature>
<dbReference type="OrthoDB" id="552410at2759"/>
<comment type="caution">
    <text evidence="2">The sequence shown here is derived from an EMBL/GenBank/DDBJ whole genome shotgun (WGS) entry which is preliminary data.</text>
</comment>
<reference evidence="3" key="1">
    <citation type="journal article" date="2016" name="Nat. Commun.">
        <title>The Gonium pectorale genome demonstrates co-option of cell cycle regulation during the evolution of multicellularity.</title>
        <authorList>
            <person name="Hanschen E.R."/>
            <person name="Marriage T.N."/>
            <person name="Ferris P.J."/>
            <person name="Hamaji T."/>
            <person name="Toyoda A."/>
            <person name="Fujiyama A."/>
            <person name="Neme R."/>
            <person name="Noguchi H."/>
            <person name="Minakuchi Y."/>
            <person name="Suzuki M."/>
            <person name="Kawai-Toyooka H."/>
            <person name="Smith D.R."/>
            <person name="Sparks H."/>
            <person name="Anderson J."/>
            <person name="Bakaric R."/>
            <person name="Luria V."/>
            <person name="Karger A."/>
            <person name="Kirschner M.W."/>
            <person name="Durand P.M."/>
            <person name="Michod R.E."/>
            <person name="Nozaki H."/>
            <person name="Olson B.J."/>
        </authorList>
    </citation>
    <scope>NUCLEOTIDE SEQUENCE [LARGE SCALE GENOMIC DNA]</scope>
    <source>
        <strain evidence="3">NIES-2863</strain>
    </source>
</reference>
<evidence type="ECO:0000313" key="2">
    <source>
        <dbReference type="EMBL" id="KXZ47622.1"/>
    </source>
</evidence>
<dbReference type="Proteomes" id="UP000075714">
    <property type="component" value="Unassembled WGS sequence"/>
</dbReference>